<feature type="transmembrane region" description="Helical" evidence="1">
    <location>
        <begin position="95"/>
        <end position="123"/>
    </location>
</feature>
<evidence type="ECO:0000256" key="1">
    <source>
        <dbReference type="SAM" id="Phobius"/>
    </source>
</evidence>
<sequence length="141" mass="16785">MCIRFFFTIIKEGSFNASVSFAYHHSLSLGLFTYAIMLAPIYYYHLKIHITLLYRMLLYVILPTLIAFVFWYFYIYLSYSASHWMEDSIYKTIKYILIISYLQSLIILMTLVSVISDIMFNLIRVIIFLMKNIIIRDAGRL</sequence>
<gene>
    <name evidence="2" type="ORF">AYY17_10350</name>
</gene>
<proteinExistence type="predicted"/>
<name>A0A1B8H2T3_9GAMM</name>
<keyword evidence="1" id="KW-1133">Transmembrane helix</keyword>
<keyword evidence="1" id="KW-0472">Membrane</keyword>
<feature type="transmembrane region" description="Helical" evidence="1">
    <location>
        <begin position="56"/>
        <end position="75"/>
    </location>
</feature>
<feature type="transmembrane region" description="Helical" evidence="1">
    <location>
        <begin position="22"/>
        <end position="44"/>
    </location>
</feature>
<keyword evidence="1" id="KW-0812">Transmembrane</keyword>
<dbReference type="EMBL" id="LZEX01000043">
    <property type="protein sequence ID" value="OBU03379.1"/>
    <property type="molecule type" value="Genomic_DNA"/>
</dbReference>
<evidence type="ECO:0000313" key="2">
    <source>
        <dbReference type="EMBL" id="OBU03379.1"/>
    </source>
</evidence>
<reference evidence="2 3" key="1">
    <citation type="submission" date="2016-06" db="EMBL/GenBank/DDBJ databases">
        <authorList>
            <person name="Kjaerup R.B."/>
            <person name="Dalgaard T.S."/>
            <person name="Juul-Madsen H.R."/>
        </authorList>
    </citation>
    <scope>NUCLEOTIDE SEQUENCE [LARGE SCALE GENOMIC DNA]</scope>
    <source>
        <strain evidence="2 3">GCSL-Mp3</strain>
    </source>
</reference>
<dbReference type="Proteomes" id="UP000092247">
    <property type="component" value="Unassembled WGS sequence"/>
</dbReference>
<protein>
    <submittedName>
        <fullName evidence="2">Uncharacterized protein</fullName>
    </submittedName>
</protein>
<comment type="caution">
    <text evidence="2">The sequence shown here is derived from an EMBL/GenBank/DDBJ whole genome shotgun (WGS) entry which is preliminary data.</text>
</comment>
<accession>A0A1B8H2T3</accession>
<evidence type="ECO:0000313" key="3">
    <source>
        <dbReference type="Proteomes" id="UP000092247"/>
    </source>
</evidence>
<dbReference type="AlphaFoldDB" id="A0A1B8H2T3"/>
<organism evidence="2 3">
    <name type="scientific">Morganella psychrotolerans</name>
    <dbReference type="NCBI Taxonomy" id="368603"/>
    <lineage>
        <taxon>Bacteria</taxon>
        <taxon>Pseudomonadati</taxon>
        <taxon>Pseudomonadota</taxon>
        <taxon>Gammaproteobacteria</taxon>
        <taxon>Enterobacterales</taxon>
        <taxon>Morganellaceae</taxon>
        <taxon>Morganella</taxon>
    </lineage>
</organism>